<organism evidence="1 2">
    <name type="scientific">Ornatilinea apprima</name>
    <dbReference type="NCBI Taxonomy" id="1134406"/>
    <lineage>
        <taxon>Bacteria</taxon>
        <taxon>Bacillati</taxon>
        <taxon>Chloroflexota</taxon>
        <taxon>Anaerolineae</taxon>
        <taxon>Anaerolineales</taxon>
        <taxon>Anaerolineaceae</taxon>
        <taxon>Ornatilinea</taxon>
    </lineage>
</organism>
<dbReference type="Proteomes" id="UP000050417">
    <property type="component" value="Unassembled WGS sequence"/>
</dbReference>
<dbReference type="STRING" id="1134406.ADN00_01980"/>
<protein>
    <submittedName>
        <fullName evidence="1">Uncharacterized protein</fullName>
    </submittedName>
</protein>
<comment type="caution">
    <text evidence="1">The sequence shown here is derived from an EMBL/GenBank/DDBJ whole genome shotgun (WGS) entry which is preliminary data.</text>
</comment>
<reference evidence="1 2" key="1">
    <citation type="submission" date="2015-07" db="EMBL/GenBank/DDBJ databases">
        <title>Genome sequence of Ornatilinea apprima DSM 23815.</title>
        <authorList>
            <person name="Hemp J."/>
            <person name="Ward L.M."/>
            <person name="Pace L.A."/>
            <person name="Fischer W.W."/>
        </authorList>
    </citation>
    <scope>NUCLEOTIDE SEQUENCE [LARGE SCALE GENOMIC DNA]</scope>
    <source>
        <strain evidence="1 2">P3M-1</strain>
    </source>
</reference>
<dbReference type="RefSeq" id="WP_075061287.1">
    <property type="nucleotide sequence ID" value="NZ_LGCL01000007.1"/>
</dbReference>
<proteinExistence type="predicted"/>
<evidence type="ECO:0000313" key="2">
    <source>
        <dbReference type="Proteomes" id="UP000050417"/>
    </source>
</evidence>
<sequence>MSRAAVCPGCQRSYTYPLELEAVRMVGLALLGTCPNCGASVGLNLTWSCRARFIYQPPDPAADPVPADPAASQQSLL</sequence>
<accession>A0A0P6XWU5</accession>
<dbReference type="EMBL" id="LGCL01000007">
    <property type="protein sequence ID" value="KPL80064.1"/>
    <property type="molecule type" value="Genomic_DNA"/>
</dbReference>
<keyword evidence="2" id="KW-1185">Reference proteome</keyword>
<gene>
    <name evidence="1" type="ORF">ADN00_01980</name>
</gene>
<dbReference type="AlphaFoldDB" id="A0A0P6XWU5"/>
<evidence type="ECO:0000313" key="1">
    <source>
        <dbReference type="EMBL" id="KPL80064.1"/>
    </source>
</evidence>
<name>A0A0P6XWU5_9CHLR</name>